<evidence type="ECO:0000256" key="1">
    <source>
        <dbReference type="SAM" id="MobiDB-lite"/>
    </source>
</evidence>
<dbReference type="OrthoDB" id="9135708at2"/>
<gene>
    <name evidence="2" type="ORF">FOB72_07155</name>
</gene>
<dbReference type="EMBL" id="CP044065">
    <property type="protein sequence ID" value="QET01842.1"/>
    <property type="molecule type" value="Genomic_DNA"/>
</dbReference>
<reference evidence="2 3" key="1">
    <citation type="submission" date="2019-09" db="EMBL/GenBank/DDBJ databases">
        <title>FDA dAtabase for Regulatory Grade micrObial Sequences (FDA-ARGOS): Supporting development and validation of Infectious Disease Dx tests.</title>
        <authorList>
            <person name="Sciortino C."/>
            <person name="Tallon L."/>
            <person name="Sadzewicz L."/>
            <person name="Vavikolanu K."/>
            <person name="Mehta A."/>
            <person name="Aluvathingal J."/>
            <person name="Nadendla S."/>
            <person name="Nandy P."/>
            <person name="Geyer C."/>
            <person name="Yan Y."/>
            <person name="Sichtig H."/>
        </authorList>
    </citation>
    <scope>NUCLEOTIDE SEQUENCE [LARGE SCALE GENOMIC DNA]</scope>
    <source>
        <strain evidence="2 3">FDAARGOS_664</strain>
    </source>
</reference>
<dbReference type="RefSeq" id="WP_150371891.1">
    <property type="nucleotide sequence ID" value="NZ_CP044065.1"/>
</dbReference>
<organism evidence="2 3">
    <name type="scientific">Cupriavidus pauculus</name>
    <dbReference type="NCBI Taxonomy" id="82633"/>
    <lineage>
        <taxon>Bacteria</taxon>
        <taxon>Pseudomonadati</taxon>
        <taxon>Pseudomonadota</taxon>
        <taxon>Betaproteobacteria</taxon>
        <taxon>Burkholderiales</taxon>
        <taxon>Burkholderiaceae</taxon>
        <taxon>Cupriavidus</taxon>
    </lineage>
</organism>
<proteinExistence type="predicted"/>
<sequence>MHLVGNQPDAPDITPGTRPPLPTRKEPSAVLRCLQPRMGPVNTASVHARTSLKATTAQARAASADPFADENATAPVLTGPFRRGTLKAANGLLTEGQRPAAEHDVTALFDLHAFFPDAQATQPPQPSQVASSSATPREQLQRALGACCPGDTGRIAGMALAAVCDRDAPRALRALNVLRHGEASTTDEGARADAFAAACHLSTTGAGLDILRALSGTGGAGELSAREHAIQEQAEMTAHQAAERLLAAWPPGVSRPNSLRELAHVCNLLTNAGCGEHLEGDLRSDFERQSETHEGASLLSNTDRTELVPELTGSPLAREGNAARALLAAVMLRENPGLDLHARHPDLALPYLAGRNRIYDQEAIDEIGERLFKMLTYADRAAEGAVPNPARALLGKDKNPLHALQNGTGGQLMREPEADFADVATAVRRVATAIDGTLAGGRGGPRVSDAHFNAALRSAILDQWVTQIGENGWQDRTPIPLTADSPVMARVMEVLHLDARQLSACCARQTMGWVNEGFVMTSVKLRAWADNVRPPEGDPARMEMDAGLAHVDHMNNRGDIFPEHGATSDDYLMAVRRTLALSRMTYGVRASERREVGVNANVNILARPGVPVLAAGPALRLAGRFGAEVYAGSNALAGALEVTTQRGVTGWAGLSGVASWTPTKWFGGSVAGTLLPVVADYTSSEGAAIRTRFTPGDLESWRTTLLGAFDSMYGVTEAANPGAHATIERPADAATLLDNLAATHATAPDLSIGRVAGSTVNVGMSLGATGAARFRDPRAKDTTRGGISGAITQTVTAFSRRRAKDQDGGLGTLVMNSNSNTNTSVSGGVSVAPPASGTTYGSAVFTPINLLSASAVMLPVSRGGTLRFSMDNGKVAPTTVYDHEFADYDDFVQYVDSRRDEWLQWTRAEADDQPGATSSAEARLDDYLARVRGGVDNGRLLLAERVVIQPAARARMDQLLAAFSYAEALPPAQRDERRAALRAELDAVAVAPDSWGPRFLYVNEVNGERTELGLNYWIDAVVTQEVSTSRQTSAYRARDTVHVPS</sequence>
<evidence type="ECO:0000313" key="2">
    <source>
        <dbReference type="EMBL" id="QET01842.1"/>
    </source>
</evidence>
<accession>A0A5P2H1K9</accession>
<evidence type="ECO:0000313" key="3">
    <source>
        <dbReference type="Proteomes" id="UP000322822"/>
    </source>
</evidence>
<name>A0A5P2H1K9_9BURK</name>
<feature type="region of interest" description="Disordered" evidence="1">
    <location>
        <begin position="1"/>
        <end position="25"/>
    </location>
</feature>
<protein>
    <recommendedName>
        <fullName evidence="4">Type III effector protein</fullName>
    </recommendedName>
</protein>
<evidence type="ECO:0008006" key="4">
    <source>
        <dbReference type="Google" id="ProtNLM"/>
    </source>
</evidence>
<dbReference type="AlphaFoldDB" id="A0A5P2H1K9"/>
<dbReference type="Proteomes" id="UP000322822">
    <property type="component" value="Chromosome 1"/>
</dbReference>